<dbReference type="Pfam" id="PF07963">
    <property type="entry name" value="N_methyl"/>
    <property type="match status" value="1"/>
</dbReference>
<comment type="subcellular location">
    <subcellularLocation>
        <location evidence="1">Membrane</location>
        <topology evidence="1">Single-pass membrane protein</topology>
    </subcellularLocation>
</comment>
<dbReference type="STRING" id="1121256.SAMN02746089_01887"/>
<dbReference type="GO" id="GO:0016020">
    <property type="term" value="C:membrane"/>
    <property type="evidence" value="ECO:0007669"/>
    <property type="project" value="UniProtKB-SubCell"/>
</dbReference>
<organism evidence="8 9">
    <name type="scientific">Caldanaerobius fijiensis DSM 17918</name>
    <dbReference type="NCBI Taxonomy" id="1121256"/>
    <lineage>
        <taxon>Bacteria</taxon>
        <taxon>Bacillati</taxon>
        <taxon>Bacillota</taxon>
        <taxon>Clostridia</taxon>
        <taxon>Thermoanaerobacterales</taxon>
        <taxon>Thermoanaerobacteraceae</taxon>
        <taxon>Caldanaerobius</taxon>
    </lineage>
</organism>
<evidence type="ECO:0000256" key="2">
    <source>
        <dbReference type="ARBA" id="ARBA00022481"/>
    </source>
</evidence>
<feature type="transmembrane region" description="Helical" evidence="6">
    <location>
        <begin position="17"/>
        <end position="37"/>
    </location>
</feature>
<keyword evidence="9" id="KW-1185">Reference proteome</keyword>
<keyword evidence="5 6" id="KW-0472">Membrane</keyword>
<dbReference type="OrthoDB" id="1787073at2"/>
<keyword evidence="4 6" id="KW-1133">Transmembrane helix</keyword>
<evidence type="ECO:0000256" key="4">
    <source>
        <dbReference type="ARBA" id="ARBA00022989"/>
    </source>
</evidence>
<dbReference type="PANTHER" id="PTHR30093:SF44">
    <property type="entry name" value="TYPE II SECRETION SYSTEM CORE PROTEIN G"/>
    <property type="match status" value="1"/>
</dbReference>
<keyword evidence="2" id="KW-0488">Methylation</keyword>
<evidence type="ECO:0000259" key="7">
    <source>
        <dbReference type="Pfam" id="PF08334"/>
    </source>
</evidence>
<dbReference type="GO" id="GO:0015628">
    <property type="term" value="P:protein secretion by the type II secretion system"/>
    <property type="evidence" value="ECO:0007669"/>
    <property type="project" value="InterPro"/>
</dbReference>
<dbReference type="PANTHER" id="PTHR30093">
    <property type="entry name" value="GENERAL SECRETION PATHWAY PROTEIN G"/>
    <property type="match status" value="1"/>
</dbReference>
<dbReference type="InterPro" id="IPR000983">
    <property type="entry name" value="Bac_GSPG_pilin"/>
</dbReference>
<evidence type="ECO:0000313" key="8">
    <source>
        <dbReference type="EMBL" id="SHF42598.1"/>
    </source>
</evidence>
<dbReference type="InterPro" id="IPR012902">
    <property type="entry name" value="N_methyl_site"/>
</dbReference>
<feature type="domain" description="Type II secretion system protein GspG C-terminal" evidence="7">
    <location>
        <begin position="35"/>
        <end position="141"/>
    </location>
</feature>
<dbReference type="Gene3D" id="3.30.700.10">
    <property type="entry name" value="Glycoprotein, Type 4 Pilin"/>
    <property type="match status" value="1"/>
</dbReference>
<evidence type="ECO:0000256" key="3">
    <source>
        <dbReference type="ARBA" id="ARBA00022692"/>
    </source>
</evidence>
<keyword evidence="3 6" id="KW-0812">Transmembrane</keyword>
<sequence length="175" mass="19092">MYTKLSRNNEGFTMTELLVVVAIIIILSSVIVPRLMLATTYARYSRTKAEMATFRTIVEAYEADQGNSSYPKASNDLQNSASIASVFAAAGIKWGTSDGIKDPWGHPYLYSAAPRDISTPNVMYSYAFVSAGPDGKFGNADDVWCTDDQPPLQQNDAGLWFVSGVYPQVLSNSNP</sequence>
<dbReference type="Pfam" id="PF08334">
    <property type="entry name" value="T2SSG"/>
    <property type="match status" value="1"/>
</dbReference>
<protein>
    <submittedName>
        <fullName evidence="8">General secretion pathway protein G</fullName>
    </submittedName>
</protein>
<dbReference type="RefSeq" id="WP_073344517.1">
    <property type="nucleotide sequence ID" value="NZ_FQVH01000022.1"/>
</dbReference>
<evidence type="ECO:0000256" key="1">
    <source>
        <dbReference type="ARBA" id="ARBA00004167"/>
    </source>
</evidence>
<dbReference type="Proteomes" id="UP000184088">
    <property type="component" value="Unassembled WGS sequence"/>
</dbReference>
<dbReference type="GO" id="GO:0015627">
    <property type="term" value="C:type II protein secretion system complex"/>
    <property type="evidence" value="ECO:0007669"/>
    <property type="project" value="InterPro"/>
</dbReference>
<gene>
    <name evidence="8" type="ORF">SAMN02746089_01887</name>
</gene>
<dbReference type="InterPro" id="IPR013545">
    <property type="entry name" value="T2SS_protein-GspG_C"/>
</dbReference>
<dbReference type="SUPFAM" id="SSF54523">
    <property type="entry name" value="Pili subunits"/>
    <property type="match status" value="1"/>
</dbReference>
<proteinExistence type="predicted"/>
<evidence type="ECO:0000256" key="6">
    <source>
        <dbReference type="SAM" id="Phobius"/>
    </source>
</evidence>
<dbReference type="InterPro" id="IPR045584">
    <property type="entry name" value="Pilin-like"/>
</dbReference>
<dbReference type="AlphaFoldDB" id="A0A1M5BJJ1"/>
<name>A0A1M5BJJ1_9THEO</name>
<evidence type="ECO:0000313" key="9">
    <source>
        <dbReference type="Proteomes" id="UP000184088"/>
    </source>
</evidence>
<dbReference type="PRINTS" id="PR00813">
    <property type="entry name" value="BCTERIALGSPG"/>
</dbReference>
<evidence type="ECO:0000256" key="5">
    <source>
        <dbReference type="ARBA" id="ARBA00023136"/>
    </source>
</evidence>
<reference evidence="8 9" key="1">
    <citation type="submission" date="2016-11" db="EMBL/GenBank/DDBJ databases">
        <authorList>
            <person name="Jaros S."/>
            <person name="Januszkiewicz K."/>
            <person name="Wedrychowicz H."/>
        </authorList>
    </citation>
    <scope>NUCLEOTIDE SEQUENCE [LARGE SCALE GENOMIC DNA]</scope>
    <source>
        <strain evidence="8 9">DSM 17918</strain>
    </source>
</reference>
<dbReference type="NCBIfam" id="TIGR02532">
    <property type="entry name" value="IV_pilin_GFxxxE"/>
    <property type="match status" value="1"/>
</dbReference>
<accession>A0A1M5BJJ1</accession>
<dbReference type="EMBL" id="FQVH01000022">
    <property type="protein sequence ID" value="SHF42598.1"/>
    <property type="molecule type" value="Genomic_DNA"/>
</dbReference>